<dbReference type="OrthoDB" id="3067012at2759"/>
<dbReference type="InParanoid" id="A0A067PA84"/>
<reference evidence="2" key="1">
    <citation type="journal article" date="2014" name="Proc. Natl. Acad. Sci. U.S.A.">
        <title>Extensive sampling of basidiomycete genomes demonstrates inadequacy of the white-rot/brown-rot paradigm for wood decay fungi.</title>
        <authorList>
            <person name="Riley R."/>
            <person name="Salamov A.A."/>
            <person name="Brown D.W."/>
            <person name="Nagy L.G."/>
            <person name="Floudas D."/>
            <person name="Held B.W."/>
            <person name="Levasseur A."/>
            <person name="Lombard V."/>
            <person name="Morin E."/>
            <person name="Otillar R."/>
            <person name="Lindquist E.A."/>
            <person name="Sun H."/>
            <person name="LaButti K.M."/>
            <person name="Schmutz J."/>
            <person name="Jabbour D."/>
            <person name="Luo H."/>
            <person name="Baker S.E."/>
            <person name="Pisabarro A.G."/>
            <person name="Walton J.D."/>
            <person name="Blanchette R.A."/>
            <person name="Henrissat B."/>
            <person name="Martin F."/>
            <person name="Cullen D."/>
            <person name="Hibbett D.S."/>
            <person name="Grigoriev I.V."/>
        </authorList>
    </citation>
    <scope>NUCLEOTIDE SEQUENCE [LARGE SCALE GENOMIC DNA]</scope>
    <source>
        <strain evidence="2">MUCL 33604</strain>
    </source>
</reference>
<evidence type="ECO:0008006" key="3">
    <source>
        <dbReference type="Google" id="ProtNLM"/>
    </source>
</evidence>
<accession>A0A067PA84</accession>
<evidence type="ECO:0000313" key="1">
    <source>
        <dbReference type="EMBL" id="KDQ51684.1"/>
    </source>
</evidence>
<dbReference type="InterPro" id="IPR032675">
    <property type="entry name" value="LRR_dom_sf"/>
</dbReference>
<keyword evidence="2" id="KW-1185">Reference proteome</keyword>
<sequence length="547" mass="61308">MHACLQLPELLSQIIEFLSPDPPWAKGTSNLATLARTCRLFYEPALDALWEHQSDLGPLIKCMPKDLWDESEDLESGLLITFRRPVVPVDWTRFDLYAPRVKCISYNRSKDREPIRPLTRLHDTVLQALKDRRSTVILFPNLREIHWPSTDKGELFSYLGPTVTSVSFQWPDSESEHGELGSIGFLTRVVTICPMLEDLQINNGDSQGVAFPPSFVETLCLLRHLRHLACDLVFITTRDVVRMAALPHLTSLFLAGRSTVDCGTAKGEWSRLIGGAGVSECPSEAISHPFSNLKHLVIISDSPSLDPWIQMLRFMEQPELELFHCYLRQAHHSATIVSLLQILAGRPSHRALASLHMDCLSRFEPHFPEDERNSFGNPLHVPSLVKFINLTKFHFIMHHHFSLDDATIKELAMAWPLLEEFEVKWPSSAEEWSSVTLEALVHLAHHCPHLQTIHLILGTTILPSLPPSETVNLTVRSLHFGQTPILDPKGVAAFLVGLFPKLETFCGISAEESIGDSLHAAFGVAWEEVQRLVTASRLGGSFDGAVP</sequence>
<dbReference type="HOGENOM" id="CLU_021164_0_0_1"/>
<dbReference type="AlphaFoldDB" id="A0A067PA84"/>
<proteinExistence type="predicted"/>
<dbReference type="Proteomes" id="UP000027265">
    <property type="component" value="Unassembled WGS sequence"/>
</dbReference>
<dbReference type="SUPFAM" id="SSF52047">
    <property type="entry name" value="RNI-like"/>
    <property type="match status" value="1"/>
</dbReference>
<dbReference type="Gene3D" id="3.80.10.10">
    <property type="entry name" value="Ribonuclease Inhibitor"/>
    <property type="match status" value="1"/>
</dbReference>
<evidence type="ECO:0000313" key="2">
    <source>
        <dbReference type="Proteomes" id="UP000027265"/>
    </source>
</evidence>
<dbReference type="EMBL" id="KL197746">
    <property type="protein sequence ID" value="KDQ51684.1"/>
    <property type="molecule type" value="Genomic_DNA"/>
</dbReference>
<organism evidence="1 2">
    <name type="scientific">Jaapia argillacea MUCL 33604</name>
    <dbReference type="NCBI Taxonomy" id="933084"/>
    <lineage>
        <taxon>Eukaryota</taxon>
        <taxon>Fungi</taxon>
        <taxon>Dikarya</taxon>
        <taxon>Basidiomycota</taxon>
        <taxon>Agaricomycotina</taxon>
        <taxon>Agaricomycetes</taxon>
        <taxon>Agaricomycetidae</taxon>
        <taxon>Jaapiales</taxon>
        <taxon>Jaapiaceae</taxon>
        <taxon>Jaapia</taxon>
    </lineage>
</organism>
<gene>
    <name evidence="1" type="ORF">JAAARDRAFT_210967</name>
</gene>
<protein>
    <recommendedName>
        <fullName evidence="3">F-box domain-containing protein</fullName>
    </recommendedName>
</protein>
<name>A0A067PA84_9AGAM</name>
<dbReference type="STRING" id="933084.A0A067PA84"/>